<dbReference type="STRING" id="1329250.WOSG25_110750"/>
<dbReference type="EMBL" id="DF820494">
    <property type="protein sequence ID" value="GAK31597.1"/>
    <property type="molecule type" value="Genomic_DNA"/>
</dbReference>
<name>A0A069CW32_WEIOS</name>
<dbReference type="OrthoDB" id="9915153at2"/>
<dbReference type="AlphaFoldDB" id="A0A069CW32"/>
<dbReference type="Proteomes" id="UP000030643">
    <property type="component" value="Unassembled WGS sequence"/>
</dbReference>
<evidence type="ECO:0000313" key="2">
    <source>
        <dbReference type="Proteomes" id="UP000030643"/>
    </source>
</evidence>
<organism evidence="1 2">
    <name type="scientific">Weissella oryzae (strain DSM 25784 / JCM 18191 / LMG 30913 / SG25)</name>
    <dbReference type="NCBI Taxonomy" id="1329250"/>
    <lineage>
        <taxon>Bacteria</taxon>
        <taxon>Bacillati</taxon>
        <taxon>Bacillota</taxon>
        <taxon>Bacilli</taxon>
        <taxon>Lactobacillales</taxon>
        <taxon>Lactobacillaceae</taxon>
        <taxon>Weissella</taxon>
    </lineage>
</organism>
<sequence length="99" mass="11899">MALNEIQQLIDAIDEWDWRDHEGGNSLDKPLAVRRAERGEYWQIQIAYTFKNHFNLTLEETAELVHIPHDRLKDRFSIVEQKYYSVSELLEDIHKEMEE</sequence>
<accession>A0A069CW32</accession>
<dbReference type="RefSeq" id="WP_027699553.1">
    <property type="nucleotide sequence ID" value="NZ_DF820494.1"/>
</dbReference>
<proteinExistence type="predicted"/>
<reference evidence="2" key="1">
    <citation type="journal article" date="2014" name="Genome Announc.">
        <title>Draft genome sequence of Weissella oryzae SG25T, isolated from fermented rice grains.</title>
        <authorList>
            <person name="Tanizawa Y."/>
            <person name="Fujisawa T."/>
            <person name="Mochizuki T."/>
            <person name="Kaminuma E."/>
            <person name="Suzuki Y."/>
            <person name="Nakamura Y."/>
            <person name="Tohno M."/>
        </authorList>
    </citation>
    <scope>NUCLEOTIDE SEQUENCE [LARGE SCALE GENOMIC DNA]</scope>
    <source>
        <strain evidence="2">DSM 25784 / JCM 18191 / LMG 30913 / SG25</strain>
    </source>
</reference>
<protein>
    <submittedName>
        <fullName evidence="1">Uncharacterized protein</fullName>
    </submittedName>
</protein>
<evidence type="ECO:0000313" key="1">
    <source>
        <dbReference type="EMBL" id="GAK31597.1"/>
    </source>
</evidence>
<gene>
    <name evidence="1" type="ORF">WOSG25_110750</name>
</gene>
<keyword evidence="2" id="KW-1185">Reference proteome</keyword>